<feature type="coiled-coil region" evidence="1">
    <location>
        <begin position="1915"/>
        <end position="1968"/>
    </location>
</feature>
<evidence type="ECO:0000259" key="6">
    <source>
        <dbReference type="Pfam" id="PF18857"/>
    </source>
</evidence>
<feature type="region of interest" description="Disordered" evidence="2">
    <location>
        <begin position="595"/>
        <end position="635"/>
    </location>
</feature>
<name>A0A1A7PVI7_9PAST</name>
<dbReference type="RefSeq" id="WP_065236563.1">
    <property type="nucleotide sequence ID" value="NZ_JTJR01000005.1"/>
</dbReference>
<dbReference type="InterPro" id="IPR041092">
    <property type="entry name" value="PBECR1"/>
</dbReference>
<gene>
    <name evidence="7" type="ORF">QV06_01090</name>
</gene>
<evidence type="ECO:0008006" key="9">
    <source>
        <dbReference type="Google" id="ProtNLM"/>
    </source>
</evidence>
<dbReference type="Pfam" id="PF18819">
    <property type="entry name" value="MuF_C"/>
    <property type="match status" value="1"/>
</dbReference>
<dbReference type="STRING" id="505345.QV06_01090"/>
<evidence type="ECO:0000256" key="1">
    <source>
        <dbReference type="SAM" id="Coils"/>
    </source>
</evidence>
<evidence type="ECO:0000259" key="3">
    <source>
        <dbReference type="Pfam" id="PF18809"/>
    </source>
</evidence>
<dbReference type="EMBL" id="JTJR01000005">
    <property type="protein sequence ID" value="OBX05756.1"/>
    <property type="molecule type" value="Genomic_DNA"/>
</dbReference>
<feature type="domain" description="Phage-Barnase-EndoU-ColicinE5/D-RelE-like nuclease" evidence="3">
    <location>
        <begin position="679"/>
        <end position="786"/>
    </location>
</feature>
<dbReference type="Proteomes" id="UP000092626">
    <property type="component" value="Unassembled WGS sequence"/>
</dbReference>
<protein>
    <recommendedName>
        <fullName evidence="9">Phage MuF C-terminal domain-containing protein</fullName>
    </recommendedName>
</protein>
<proteinExistence type="predicted"/>
<evidence type="ECO:0000259" key="4">
    <source>
        <dbReference type="Pfam" id="PF18814"/>
    </source>
</evidence>
<evidence type="ECO:0000313" key="7">
    <source>
        <dbReference type="EMBL" id="OBX05756.1"/>
    </source>
</evidence>
<keyword evidence="1" id="KW-0175">Coiled coil</keyword>
<dbReference type="InterPro" id="IPR040998">
    <property type="entry name" value="PBECR5"/>
</dbReference>
<dbReference type="PATRIC" id="fig|505345.6.peg.224"/>
<dbReference type="Pfam" id="PF18814">
    <property type="entry name" value="PBECR5"/>
    <property type="match status" value="1"/>
</dbReference>
<dbReference type="InterPro" id="IPR040561">
    <property type="entry name" value="LPD38"/>
</dbReference>
<dbReference type="Pfam" id="PF18809">
    <property type="entry name" value="PBECR1"/>
    <property type="match status" value="1"/>
</dbReference>
<feature type="domain" description="Large polyvalent protein associated" evidence="6">
    <location>
        <begin position="2443"/>
        <end position="2598"/>
    </location>
</feature>
<evidence type="ECO:0000259" key="5">
    <source>
        <dbReference type="Pfam" id="PF18819"/>
    </source>
</evidence>
<reference evidence="7 8" key="1">
    <citation type="submission" date="2014-11" db="EMBL/GenBank/DDBJ databases">
        <title>Pan-genome of Gallibacterium spp.</title>
        <authorList>
            <person name="Kudirkiene E."/>
            <person name="Bojesen A.M."/>
        </authorList>
    </citation>
    <scope>NUCLEOTIDE SEQUENCE [LARGE SCALE GENOMIC DNA]</scope>
    <source>
        <strain evidence="7 8">59/S3/89</strain>
    </source>
</reference>
<dbReference type="InterPro" id="IPR041131">
    <property type="entry name" value="MuF_C"/>
</dbReference>
<feature type="domain" description="Barnase-EndoU-ColicinE5/D-RelE like" evidence="4">
    <location>
        <begin position="844"/>
        <end position="988"/>
    </location>
</feature>
<evidence type="ECO:0000313" key="8">
    <source>
        <dbReference type="Proteomes" id="UP000092626"/>
    </source>
</evidence>
<feature type="domain" description="Phage MuF C-terminal" evidence="5">
    <location>
        <begin position="1624"/>
        <end position="1722"/>
    </location>
</feature>
<sequence length="2740" mass="307864">MFYLTNERYKEMTQRAYGKKDDEVSPLSYMNSDEISTYTTPQQKEQQGVLADTVDAFQMGVGRGASDLSRLVAIGANKLGFDSVESWFNKAADASAKYADSQMNEMSDEMKMALNQDVTEDPSALTNIRWWAGNLGAVLGSELDTVLVTAATLGMGSAAYAGAKTAAKQGVKYVLKKELAEKVGQVAFNEAVKRGASKQLARAAGLTAVQSAMMAGSRANQVRDEMLQLSDDDLVNNDQFMQDYTDLYHSQEGQSMNDDERFEVAKNNFIAKASRDAAFNPASVLSDLATNAISGLGGGFMGFGKAAKTLKGGLLKGAMIEGGTEAIQGITDQMAVNTAAKEYYDPNREITEGMASNAIQGAILGAAFGTPTGALDVYSNRRALNNAKKQLLEFKSTGNETVDESLRSYVDMINQQATDLDDLVNRFNTRYEMAKQEAREANIVDEATQQSNITPESNTVGNENNINPLTDSELSSLFVHDQKLANKIADIQDRLEVQGLPEVEKTQLQSELKSYLDQTKDFFNPPFTFEPTQLEQIANVNPQLAQDLTATQSIITNKTAHSRIKKAAEQQFSTLLDQVQQGNFVEFNDLQKKQLEQRQLSEPQQAQTANASPSLSNEEPTATQPQNIAENQLTPEQLIEPYTEVKFSRSPMKSVEANIKRGREAMNKAIVEKNSVHRAMYNHQLDGWIDFEWGDVGRLLPSGKTKGAMGIAHIIESRMRKDNMSYQDAAYMLTDRVIDTLAKGQTSKIYESGNVKSVFVEHNGNRATLIKRAGSNSWLMNAFELNPDEQRGSNDPDLPTHNLPTRQRQAMGAGFDETIINNNDEINNDDIRYSRKSKQRNEPYNKDLIVTHNISAESIIHAQKIGGLPYASVAITRQQNPLTGFGEVTLIGDSNYIDPKGENKAKVFGADIYSPRYPSVTYEYKSEDIKKLQKRFQQSADEIQDSGFSYNFSQGLNQTGIKKAMLDSDAVKYQFLKEKEIAHDFAYRTIEKSRYADFDSVQKAIKLGITANYLRLPDAATQYESLLREFIKEKIHTFSGKNDPFVNRIKLRAEIALNGDKYDVLNYVRSDMMEAINNQQPRQEIDYIKTKENIGNAIKQHKEEFYHYIDEIVEGIKGKEKIFKGENRYGGKIYMDHTLENVVKKLKKDLVGGEQFNYGLPVIRAKVTPKFKSIQDIQNNKHRLVSQDDFSKIKAEIEQEKIKLAKDLGVNNWDIDNLLFDIVDAGVSTAFNSANVENNADNRQYIAEFLEKLKAMPTEYFEGKAKEVTQFSDFKGAVIPSDLPVNARKVLQDAGLAIYEYDPNETNSRVNAIKLATNDLDVKTNGQILFSKNQKVTLSTSYNTKHLQTLLSNILKPDQLSNVDIVTGQTAPENVRRFIRDGVEGWFNPRTNKVTIVADNIRATKSMSKEERLSWVTWHELGHLGVNVRYRAEYQGIMEKARKHSVVNAMTQAIMEDRQWFTDKNGNYTDPAATNKNIATEEALVELLAAHETGNFDELRQRYGVKINSLHEKNFKAWFKIIADKVRQLMNRLFNRPFDEMTDHDLVRLLGGIKEGINGKPTPPNGGKRFSLNESLDSDFAKAVDRVSKGEKVYGYIKVGTTPAVLKMLDIPDTKISISGDVLNKVMYDKHHITPDVLKQLPKQINNPIAVMKSAPQATQDGFVILTELLEGKEPIIAALHLKEGKKGTEIINIASVYGKNLGGLRNMINHDVVYWNKTKGQHFLNTHPLQLHWDFTSEADLLERNIKTEDDLKQYLSEQNNDNVRYSQASTAPKQSLLDLAKTGKSKSENTFWQSVKALDYEEIKSHLNQLAAKADEYFADALRPVNDWIDKMEFTNHTGKTSSRDFEKQQLKNAMYTAKGIRDALNSELEQAYLNPILKKVAQIAKQTKQKEQDVKRLVGYWVSARYSIEKNKELLRTEHQAMLDSFEQLEQAQQGNDKDLIHQAELEYNAAKKQYEQRKADVENTDFANKQFTVGTAGGWSIPEAQFAMKEIEKKINKNDLVAVGELIADLNQARLKIDKESGRYTENEYLNYKNNRYYVPLTGDPQADEAFDFIAGAGGNAVNIGKDKALKGRISSEADDAITATWQAVGKTTTYAGWADFKQKLDDLYENEINLLQEQGYSAQSAKAIAEARLGISKRKMQGLTRSSDNVLIRKEGGVYYEYQLPPQAMQALKNDNVEQANSFLKLLSTPTSWYARGVTQWTLTFAPMNMARDSWEKSEFIRVQKLYDKNGKRLDNETMNRIGRQTLINAFSNADVWKATKRLAFGQELRDSVPTEKALKQLIKLGGVSNYGTYLARSEVDLIAKLKRENNPIATKLEKVGAVLEGYNKTFDMVSALSAFKALVDNGVDEKQAAATTLELTNFRKTGSKMRGIKALYMFSQPTVMGAANLIRYLSTRKGQIRFVAYLATMTALYTVLRSFADDDEGGNKMDQLGDITRYIPIPLGDDYIKIPVGFGMPQLAWNMATNLVKGTVSDISYSEAAVNMLSHSMKTFAPISPSEISALKYPLEKIALTVTPTVLQPLMQNVVNRSAFGSKITTNFVQENKLKAEQSKSTTAQFWKDVAIDLQQTLGIDMHPEQIKNLIDGYSGMLGSLKEVSTIFIENPNRELLGRNTRTPFLNQLFGAGNEFAIQSRYYEASEEAQTVAKEYEYRKNNNQLNGWLTNERKRIIQFHLENQKAMASLRSQKSQLTKALREGKISANVYYNRLAKYNQANSQAQAAILHKWRKMQGLNTH</sequence>
<organism evidence="7 8">
    <name type="scientific">Gallibacterium genomosp. 3</name>
    <dbReference type="NCBI Taxonomy" id="505345"/>
    <lineage>
        <taxon>Bacteria</taxon>
        <taxon>Pseudomonadati</taxon>
        <taxon>Pseudomonadota</taxon>
        <taxon>Gammaproteobacteria</taxon>
        <taxon>Pasteurellales</taxon>
        <taxon>Pasteurellaceae</taxon>
        <taxon>Gallibacterium</taxon>
    </lineage>
</organism>
<comment type="caution">
    <text evidence="7">The sequence shown here is derived from an EMBL/GenBank/DDBJ whole genome shotgun (WGS) entry which is preliminary data.</text>
</comment>
<accession>A0A1A7PVI7</accession>
<dbReference type="Pfam" id="PF18857">
    <property type="entry name" value="LPD38"/>
    <property type="match status" value="1"/>
</dbReference>
<evidence type="ECO:0000256" key="2">
    <source>
        <dbReference type="SAM" id="MobiDB-lite"/>
    </source>
</evidence>
<feature type="compositionally biased region" description="Polar residues" evidence="2">
    <location>
        <begin position="597"/>
        <end position="635"/>
    </location>
</feature>